<reference evidence="2 3" key="1">
    <citation type="submission" date="2024-10" db="EMBL/GenBank/DDBJ databases">
        <title>The Natural Products Discovery Center: Release of the First 8490 Sequenced Strains for Exploring Actinobacteria Biosynthetic Diversity.</title>
        <authorList>
            <person name="Kalkreuter E."/>
            <person name="Kautsar S.A."/>
            <person name="Yang D."/>
            <person name="Bader C.D."/>
            <person name="Teijaro C.N."/>
            <person name="Fluegel L."/>
            <person name="Davis C.M."/>
            <person name="Simpson J.R."/>
            <person name="Lauterbach L."/>
            <person name="Steele A.D."/>
            <person name="Gui C."/>
            <person name="Meng S."/>
            <person name="Li G."/>
            <person name="Viehrig K."/>
            <person name="Ye F."/>
            <person name="Su P."/>
            <person name="Kiefer A.F."/>
            <person name="Nichols A."/>
            <person name="Cepeda A.J."/>
            <person name="Yan W."/>
            <person name="Fan B."/>
            <person name="Jiang Y."/>
            <person name="Adhikari A."/>
            <person name="Zheng C.-J."/>
            <person name="Schuster L."/>
            <person name="Cowan T.M."/>
            <person name="Smanski M.J."/>
            <person name="Chevrette M.G."/>
            <person name="De Carvalho L.P.S."/>
            <person name="Shen B."/>
        </authorList>
    </citation>
    <scope>NUCLEOTIDE SEQUENCE [LARGE SCALE GENOMIC DNA]</scope>
    <source>
        <strain evidence="2 3">NPDC049639</strain>
    </source>
</reference>
<dbReference type="Proteomes" id="UP001612915">
    <property type="component" value="Unassembled WGS sequence"/>
</dbReference>
<gene>
    <name evidence="2" type="ORF">ACIB24_19850</name>
</gene>
<organism evidence="2 3">
    <name type="scientific">Spongisporangium articulatum</name>
    <dbReference type="NCBI Taxonomy" id="3362603"/>
    <lineage>
        <taxon>Bacteria</taxon>
        <taxon>Bacillati</taxon>
        <taxon>Actinomycetota</taxon>
        <taxon>Actinomycetes</taxon>
        <taxon>Kineosporiales</taxon>
        <taxon>Kineosporiaceae</taxon>
        <taxon>Spongisporangium</taxon>
    </lineage>
</organism>
<feature type="region of interest" description="Disordered" evidence="1">
    <location>
        <begin position="378"/>
        <end position="397"/>
    </location>
</feature>
<dbReference type="EMBL" id="JBITLV010000007">
    <property type="protein sequence ID" value="MFI7589326.1"/>
    <property type="molecule type" value="Genomic_DNA"/>
</dbReference>
<sequence>MSSAAAAPGSGRARAAEQVDRVNRWALRRLPDLNREILAGTRPGSTFPAELAHAVLPDLPDPRELTVARCEQLVVSLGLAGASVARHYQEADEAHRATPAAAFDGLVTADGRSFRQYFGEIADRTGTGHAHRDTFSSLVRWNLPPCDVEVAGATLVSVRSRFADGRARTYTGAPDEVRFLGLLKASEAVEQAANTLLNPISDGTLHPDDPYAANSVARAVVLIDLLRSINQDFIARPPEDGLRTGFFLDVFRQFAVHWEVGDVPPSGAQDVEFLIRDLLLGIDLAEYPRMLRAVFPSLLAGERLALYELFERPSLPELVLDHLDLDGGQQLEAATPAELRALVHEHPVLAALYLLLNAHARIAGVHLRMSKRFLFDPQRDRDQSGYGDPGVVSNRVGTTGMDEQRLELLTHARHHHPLRALRAVPARELEEIAGLPRLRDQHVEVRFRGTTLSPEELGLPAPGLPQLRPPAHLHEHATGRH</sequence>
<accession>A0ABW8AUN1</accession>
<keyword evidence="3" id="KW-1185">Reference proteome</keyword>
<proteinExistence type="predicted"/>
<protein>
    <submittedName>
        <fullName evidence="2">Uncharacterized protein</fullName>
    </submittedName>
</protein>
<name>A0ABW8AUN1_9ACTN</name>
<dbReference type="RefSeq" id="WP_398283919.1">
    <property type="nucleotide sequence ID" value="NZ_JBITLV010000007.1"/>
</dbReference>
<feature type="compositionally biased region" description="Basic and acidic residues" evidence="1">
    <location>
        <begin position="472"/>
        <end position="481"/>
    </location>
</feature>
<comment type="caution">
    <text evidence="2">The sequence shown here is derived from an EMBL/GenBank/DDBJ whole genome shotgun (WGS) entry which is preliminary data.</text>
</comment>
<feature type="compositionally biased region" description="Low complexity" evidence="1">
    <location>
        <begin position="454"/>
        <end position="470"/>
    </location>
</feature>
<dbReference type="InterPro" id="IPR037217">
    <property type="entry name" value="Trp/Indoleamine_2_3_dOase-like"/>
</dbReference>
<evidence type="ECO:0000313" key="3">
    <source>
        <dbReference type="Proteomes" id="UP001612915"/>
    </source>
</evidence>
<dbReference type="SUPFAM" id="SSF140959">
    <property type="entry name" value="Indolic compounds 2,3-dioxygenase-like"/>
    <property type="match status" value="1"/>
</dbReference>
<feature type="region of interest" description="Disordered" evidence="1">
    <location>
        <begin position="454"/>
        <end position="481"/>
    </location>
</feature>
<evidence type="ECO:0000256" key="1">
    <source>
        <dbReference type="SAM" id="MobiDB-lite"/>
    </source>
</evidence>
<evidence type="ECO:0000313" key="2">
    <source>
        <dbReference type="EMBL" id="MFI7589326.1"/>
    </source>
</evidence>